<protein>
    <submittedName>
        <fullName evidence="2">Uncharacterized protein</fullName>
    </submittedName>
</protein>
<dbReference type="AlphaFoldDB" id="A0A2A5B3V1"/>
<evidence type="ECO:0000313" key="2">
    <source>
        <dbReference type="EMBL" id="PCJ26237.1"/>
    </source>
</evidence>
<proteinExistence type="predicted"/>
<sequence length="344" mass="38377">MHTLAKKLNLFTLLIATLSINSISAQSYEPGLTEYGLPNLQGVWNFSSQTPLERPSRYVEQEFLSPEEIDELMSRRQATVAARTRSEADVSDRILSAQNARSVGSVNGFWAERTTLEENGRTSLIVYPRNGKLPALQNGIEIQRGDQSGVTEIPGTRPVRYTHGGINRNGPEDRGLSERCMVFNSGPPLLSGPYNNNIQIIQNRDHIVLMVEMGFDARIVPLTGAPHIDPAITQWSGDSRGYFDGNTLVVESRNFSDLVASLGLRDKAYGSAKNRLLIERFTPTAPGKLAYEFTIDDPDTFKEKIVVQMPMTQVKTRLYEYACHAGNYAIRNILRAARISEETR</sequence>
<feature type="signal peptide" evidence="1">
    <location>
        <begin position="1"/>
        <end position="27"/>
    </location>
</feature>
<keyword evidence="1" id="KW-0732">Signal</keyword>
<dbReference type="Proteomes" id="UP000218327">
    <property type="component" value="Unassembled WGS sequence"/>
</dbReference>
<evidence type="ECO:0000313" key="3">
    <source>
        <dbReference type="Proteomes" id="UP000218327"/>
    </source>
</evidence>
<name>A0A2A5B3V1_9GAMM</name>
<accession>A0A2A5B3V1</accession>
<dbReference type="EMBL" id="NVVJ01000012">
    <property type="protein sequence ID" value="PCJ26237.1"/>
    <property type="molecule type" value="Genomic_DNA"/>
</dbReference>
<gene>
    <name evidence="2" type="ORF">COA96_05710</name>
</gene>
<reference evidence="3" key="1">
    <citation type="submission" date="2017-08" db="EMBL/GenBank/DDBJ databases">
        <title>A dynamic microbial community with high functional redundancy inhabits the cold, oxic subseafloor aquifer.</title>
        <authorList>
            <person name="Tully B.J."/>
            <person name="Wheat C.G."/>
            <person name="Glazer B.T."/>
            <person name="Huber J.A."/>
        </authorList>
    </citation>
    <scope>NUCLEOTIDE SEQUENCE [LARGE SCALE GENOMIC DNA]</scope>
</reference>
<evidence type="ECO:0000256" key="1">
    <source>
        <dbReference type="SAM" id="SignalP"/>
    </source>
</evidence>
<feature type="chain" id="PRO_5012178718" evidence="1">
    <location>
        <begin position="28"/>
        <end position="344"/>
    </location>
</feature>
<organism evidence="2 3">
    <name type="scientific">SAR86 cluster bacterium</name>
    <dbReference type="NCBI Taxonomy" id="2030880"/>
    <lineage>
        <taxon>Bacteria</taxon>
        <taxon>Pseudomonadati</taxon>
        <taxon>Pseudomonadota</taxon>
        <taxon>Gammaproteobacteria</taxon>
        <taxon>SAR86 cluster</taxon>
    </lineage>
</organism>
<comment type="caution">
    <text evidence="2">The sequence shown here is derived from an EMBL/GenBank/DDBJ whole genome shotgun (WGS) entry which is preliminary data.</text>
</comment>